<feature type="region of interest" description="Disordered" evidence="15">
    <location>
        <begin position="91"/>
        <end position="125"/>
    </location>
</feature>
<evidence type="ECO:0000256" key="8">
    <source>
        <dbReference type="ARBA" id="ARBA00022840"/>
    </source>
</evidence>
<evidence type="ECO:0000259" key="16">
    <source>
        <dbReference type="PROSITE" id="PS50011"/>
    </source>
</evidence>
<dbReference type="SMART" id="SM00100">
    <property type="entry name" value="cNMP"/>
    <property type="match status" value="1"/>
</dbReference>
<keyword evidence="6 13" id="KW-0547">Nucleotide-binding</keyword>
<dbReference type="AlphaFoldDB" id="A0A8C9ES22"/>
<dbReference type="InterPro" id="IPR000961">
    <property type="entry name" value="AGC-kinase_C"/>
</dbReference>
<evidence type="ECO:0000256" key="1">
    <source>
        <dbReference type="ARBA" id="ARBA00006352"/>
    </source>
</evidence>
<dbReference type="Gene3D" id="2.60.120.10">
    <property type="entry name" value="Jelly Rolls"/>
    <property type="match status" value="2"/>
</dbReference>
<dbReference type="Pfam" id="PF00027">
    <property type="entry name" value="cNMP_binding"/>
    <property type="match status" value="1"/>
</dbReference>
<dbReference type="InterPro" id="IPR000595">
    <property type="entry name" value="cNMP-bd_dom"/>
</dbReference>
<organism evidence="19 20">
    <name type="scientific">Pavo cristatus</name>
    <name type="common">Indian peafowl</name>
    <name type="synonym">Blue peafowl</name>
    <dbReference type="NCBI Taxonomy" id="9049"/>
    <lineage>
        <taxon>Eukaryota</taxon>
        <taxon>Metazoa</taxon>
        <taxon>Chordata</taxon>
        <taxon>Craniata</taxon>
        <taxon>Vertebrata</taxon>
        <taxon>Euteleostomi</taxon>
        <taxon>Archelosauria</taxon>
        <taxon>Archosauria</taxon>
        <taxon>Dinosauria</taxon>
        <taxon>Saurischia</taxon>
        <taxon>Theropoda</taxon>
        <taxon>Coelurosauria</taxon>
        <taxon>Aves</taxon>
        <taxon>Neognathae</taxon>
        <taxon>Galloanserae</taxon>
        <taxon>Galliformes</taxon>
        <taxon>Phasianidae</taxon>
        <taxon>Phasianinae</taxon>
        <taxon>Pavo</taxon>
    </lineage>
</organism>
<proteinExistence type="inferred from homology"/>
<feature type="coiled-coil region" evidence="14">
    <location>
        <begin position="24"/>
        <end position="86"/>
    </location>
</feature>
<feature type="binding site" evidence="13">
    <location>
        <position position="375"/>
    </location>
    <ligand>
        <name>ATP</name>
        <dbReference type="ChEBI" id="CHEBI:30616"/>
    </ligand>
</feature>
<keyword evidence="14" id="KW-0175">Coiled coil</keyword>
<dbReference type="SUPFAM" id="SSF56112">
    <property type="entry name" value="Protein kinase-like (PK-like)"/>
    <property type="match status" value="1"/>
</dbReference>
<evidence type="ECO:0000259" key="18">
    <source>
        <dbReference type="PROSITE" id="PS51285"/>
    </source>
</evidence>
<dbReference type="GO" id="GO:0005524">
    <property type="term" value="F:ATP binding"/>
    <property type="evidence" value="ECO:0007669"/>
    <property type="project" value="UniProtKB-KW"/>
</dbReference>
<dbReference type="InterPro" id="IPR014710">
    <property type="entry name" value="RmlC-like_jellyroll"/>
</dbReference>
<name>A0A8C9ES22_PAVCR</name>
<dbReference type="PROSITE" id="PS00108">
    <property type="entry name" value="PROTEIN_KINASE_ST"/>
    <property type="match status" value="1"/>
</dbReference>
<dbReference type="PROSITE" id="PS00889">
    <property type="entry name" value="CNMP_BINDING_2"/>
    <property type="match status" value="1"/>
</dbReference>
<dbReference type="PROSITE" id="PS00888">
    <property type="entry name" value="CNMP_BINDING_1"/>
    <property type="match status" value="1"/>
</dbReference>
<dbReference type="InterPro" id="IPR002374">
    <property type="entry name" value="cGMP_dep_kinase"/>
</dbReference>
<evidence type="ECO:0000313" key="20">
    <source>
        <dbReference type="Proteomes" id="UP000694428"/>
    </source>
</evidence>
<reference evidence="19" key="2">
    <citation type="submission" date="2025-09" db="UniProtKB">
        <authorList>
            <consortium name="Ensembl"/>
        </authorList>
    </citation>
    <scope>IDENTIFICATION</scope>
</reference>
<evidence type="ECO:0000256" key="3">
    <source>
        <dbReference type="ARBA" id="ARBA00022527"/>
    </source>
</evidence>
<keyword evidence="4" id="KW-0140">cGMP</keyword>
<reference evidence="19" key="1">
    <citation type="submission" date="2025-08" db="UniProtKB">
        <authorList>
            <consortium name="Ensembl"/>
        </authorList>
    </citation>
    <scope>IDENTIFICATION</scope>
</reference>
<dbReference type="PANTHER" id="PTHR24353">
    <property type="entry name" value="CYCLIC NUCLEOTIDE-DEPENDENT PROTEIN KINASE"/>
    <property type="match status" value="1"/>
</dbReference>
<dbReference type="SUPFAM" id="SSF51206">
    <property type="entry name" value="cAMP-binding domain-like"/>
    <property type="match status" value="1"/>
</dbReference>
<evidence type="ECO:0000256" key="10">
    <source>
        <dbReference type="ARBA" id="ARBA00047298"/>
    </source>
</evidence>
<dbReference type="InterPro" id="IPR018490">
    <property type="entry name" value="cNMP-bd_dom_sf"/>
</dbReference>
<dbReference type="CDD" id="cd00038">
    <property type="entry name" value="CAP_ED"/>
    <property type="match status" value="1"/>
</dbReference>
<comment type="catalytic activity">
    <reaction evidence="11">
        <text>L-seryl-[protein] + ATP = O-phospho-L-seryl-[protein] + ADP + H(+)</text>
        <dbReference type="Rhea" id="RHEA:17989"/>
        <dbReference type="Rhea" id="RHEA-COMP:9863"/>
        <dbReference type="Rhea" id="RHEA-COMP:11604"/>
        <dbReference type="ChEBI" id="CHEBI:15378"/>
        <dbReference type="ChEBI" id="CHEBI:29999"/>
        <dbReference type="ChEBI" id="CHEBI:30616"/>
        <dbReference type="ChEBI" id="CHEBI:83421"/>
        <dbReference type="ChEBI" id="CHEBI:456216"/>
        <dbReference type="EC" id="2.7.11.12"/>
    </reaction>
</comment>
<sequence>MGNASMKPKHLRQPDRHVANLALVDVLCSRVLELEKELKRKDEELQEGQSLVAELQEQLSVQTKVIAELTKELQSKCIQLNKLQDVINTQGEHSLQPSPFRVTSKNQVSADRRKGAKEGVSAEPTTQLYDSSKQARFSFEKSRVRKDSSEKKLITDALNKNQFLKRLEPQQIREMVECMYERTFQQGSYVIRQGEPGNHIFVLKEGRLEVLQQNKLLSSIPVWTAFGELAILYNCTRTASVKAITNVKTWALDREVFQNIMRVTAQTRQEQYRNFLRSVSLFKNLPEDKLTKIMDSNVIADEYDVECLVIDRETFNQTVGTYEELQTYLEGYVANLAQADEKRHMGKSFFLYLICAHHFYSQVKVKNENVAFAMKCIKKKHVVDTKQQEHIYSEKKILEQICSPFIVKLYRTFKDSKYVYMLLEACLGGELWSLLRDRGSFDEPTTKFCVGCVTEALEYLHHIGIVYRDLKPENLILDAEGYIKLVDFGFAKKIGSGQKTWTFCGTPEYVAPEVILSKGHDFMPPTPSSYSMTTYNLILKGIEKLDFPRTITRRPEDLIRRLCRQNPTERLGNLRNGINDIKKHRWLNGFNWDGLKLRKLASPLKRELSGPTDYSYFDSYPPEEGMPPDELSGWDKDF</sequence>
<accession>A0A8C9ES22</accession>
<dbReference type="PROSITE" id="PS50042">
    <property type="entry name" value="CNMP_BINDING_3"/>
    <property type="match status" value="1"/>
</dbReference>
<dbReference type="InterPro" id="IPR000719">
    <property type="entry name" value="Prot_kinase_dom"/>
</dbReference>
<feature type="compositionally biased region" description="Polar residues" evidence="15">
    <location>
        <begin position="91"/>
        <end position="109"/>
    </location>
</feature>
<feature type="region of interest" description="Disordered" evidence="15">
    <location>
        <begin position="616"/>
        <end position="638"/>
    </location>
</feature>
<evidence type="ECO:0000256" key="11">
    <source>
        <dbReference type="ARBA" id="ARBA00047462"/>
    </source>
</evidence>
<dbReference type="Pfam" id="PF00069">
    <property type="entry name" value="Pkinase"/>
    <property type="match status" value="1"/>
</dbReference>
<dbReference type="CDD" id="cd05572">
    <property type="entry name" value="STKc_cGK"/>
    <property type="match status" value="1"/>
</dbReference>
<dbReference type="FunFam" id="2.60.120.10:FF:000043">
    <property type="entry name" value="cGMP-dependent protein kinase"/>
    <property type="match status" value="1"/>
</dbReference>
<evidence type="ECO:0000256" key="2">
    <source>
        <dbReference type="ARBA" id="ARBA00012428"/>
    </source>
</evidence>
<keyword evidence="5" id="KW-0808">Transferase</keyword>
<feature type="domain" description="Protein kinase" evidence="16">
    <location>
        <begin position="322"/>
        <end position="638"/>
    </location>
</feature>
<dbReference type="InterPro" id="IPR018488">
    <property type="entry name" value="cNMP-bd_CS"/>
</dbReference>
<keyword evidence="7" id="KW-0418">Kinase</keyword>
<dbReference type="PROSITE" id="PS51285">
    <property type="entry name" value="AGC_KINASE_CTER"/>
    <property type="match status" value="1"/>
</dbReference>
<evidence type="ECO:0000256" key="7">
    <source>
        <dbReference type="ARBA" id="ARBA00022777"/>
    </source>
</evidence>
<evidence type="ECO:0000256" key="12">
    <source>
        <dbReference type="PIRSR" id="PIRSR000559-1"/>
    </source>
</evidence>
<dbReference type="PANTHER" id="PTHR24353:SF24">
    <property type="match status" value="1"/>
</dbReference>
<feature type="domain" description="Cyclic nucleotide-binding" evidence="17">
    <location>
        <begin position="163"/>
        <end position="278"/>
    </location>
</feature>
<dbReference type="GO" id="GO:0004692">
    <property type="term" value="F:cGMP-dependent protein kinase activity"/>
    <property type="evidence" value="ECO:0007669"/>
    <property type="project" value="UniProtKB-EC"/>
</dbReference>
<protein>
    <recommendedName>
        <fullName evidence="2">cGMP-dependent protein kinase</fullName>
        <ecNumber evidence="2">2.7.11.12</ecNumber>
    </recommendedName>
</protein>
<dbReference type="Gene3D" id="1.10.510.10">
    <property type="entry name" value="Transferase(Phosphotransferase) domain 1"/>
    <property type="match status" value="1"/>
</dbReference>
<feature type="active site" description="Proton acceptor" evidence="12">
    <location>
        <position position="469"/>
    </location>
</feature>
<dbReference type="Ensembl" id="ENSPSTT00000005130.1">
    <property type="protein sequence ID" value="ENSPSTP00000004877.1"/>
    <property type="gene ID" value="ENSPSTG00000003424.1"/>
</dbReference>
<keyword evidence="8 13" id="KW-0067">ATP-binding</keyword>
<evidence type="ECO:0000256" key="13">
    <source>
        <dbReference type="PIRSR" id="PIRSR000559-2"/>
    </source>
</evidence>
<keyword evidence="3" id="KW-0723">Serine/threonine-protein kinase</keyword>
<evidence type="ECO:0000256" key="4">
    <source>
        <dbReference type="ARBA" id="ARBA00022535"/>
    </source>
</evidence>
<evidence type="ECO:0000256" key="15">
    <source>
        <dbReference type="SAM" id="MobiDB-lite"/>
    </source>
</evidence>
<keyword evidence="20" id="KW-1185">Reference proteome</keyword>
<dbReference type="InterPro" id="IPR035014">
    <property type="entry name" value="STKc_cGK"/>
</dbReference>
<feature type="domain" description="AGC-kinase C-terminal" evidence="18">
    <location>
        <begin position="588"/>
        <end position="638"/>
    </location>
</feature>
<evidence type="ECO:0000256" key="6">
    <source>
        <dbReference type="ARBA" id="ARBA00022741"/>
    </source>
</evidence>
<dbReference type="InterPro" id="IPR011009">
    <property type="entry name" value="Kinase-like_dom_sf"/>
</dbReference>
<dbReference type="InterPro" id="IPR008271">
    <property type="entry name" value="Ser/Thr_kinase_AS"/>
</dbReference>
<dbReference type="SMART" id="SM00220">
    <property type="entry name" value="S_TKc"/>
    <property type="match status" value="1"/>
</dbReference>
<dbReference type="PIRSF" id="PIRSF000559">
    <property type="entry name" value="cGMP-dep_kinase"/>
    <property type="match status" value="1"/>
</dbReference>
<evidence type="ECO:0000313" key="19">
    <source>
        <dbReference type="Ensembl" id="ENSPSTP00000004877.1"/>
    </source>
</evidence>
<keyword evidence="9" id="KW-0142">cGMP-binding</keyword>
<evidence type="ECO:0000256" key="9">
    <source>
        <dbReference type="ARBA" id="ARBA00022992"/>
    </source>
</evidence>
<dbReference type="GO" id="GO:0030553">
    <property type="term" value="F:cGMP binding"/>
    <property type="evidence" value="ECO:0007669"/>
    <property type="project" value="UniProtKB-KW"/>
</dbReference>
<dbReference type="Proteomes" id="UP000694428">
    <property type="component" value="Unplaced"/>
</dbReference>
<comment type="similarity">
    <text evidence="1">Belongs to the protein kinase superfamily. AGC Ser/Thr protein kinase family. cGMP subfamily.</text>
</comment>
<comment type="catalytic activity">
    <reaction evidence="10">
        <text>L-threonyl-[protein] + ATP = O-phospho-L-threonyl-[protein] + ADP + H(+)</text>
        <dbReference type="Rhea" id="RHEA:46608"/>
        <dbReference type="Rhea" id="RHEA-COMP:11060"/>
        <dbReference type="Rhea" id="RHEA-COMP:11605"/>
        <dbReference type="ChEBI" id="CHEBI:15378"/>
        <dbReference type="ChEBI" id="CHEBI:30013"/>
        <dbReference type="ChEBI" id="CHEBI:30616"/>
        <dbReference type="ChEBI" id="CHEBI:61977"/>
        <dbReference type="ChEBI" id="CHEBI:456216"/>
        <dbReference type="EC" id="2.7.11.12"/>
    </reaction>
</comment>
<evidence type="ECO:0000256" key="5">
    <source>
        <dbReference type="ARBA" id="ARBA00022679"/>
    </source>
</evidence>
<dbReference type="Gene3D" id="3.30.200.20">
    <property type="entry name" value="Phosphorylase Kinase, domain 1"/>
    <property type="match status" value="1"/>
</dbReference>
<dbReference type="EC" id="2.7.11.12" evidence="2"/>
<evidence type="ECO:0000256" key="14">
    <source>
        <dbReference type="SAM" id="Coils"/>
    </source>
</evidence>
<dbReference type="SMART" id="SM00133">
    <property type="entry name" value="S_TK_X"/>
    <property type="match status" value="1"/>
</dbReference>
<evidence type="ECO:0000259" key="17">
    <source>
        <dbReference type="PROSITE" id="PS50042"/>
    </source>
</evidence>
<dbReference type="PROSITE" id="PS50011">
    <property type="entry name" value="PROTEIN_KINASE_DOM"/>
    <property type="match status" value="1"/>
</dbReference>